<gene>
    <name evidence="2" type="ORF">GSM42_01245</name>
</gene>
<keyword evidence="1" id="KW-0732">Signal</keyword>
<feature type="chain" id="PRO_5038336165" description="Lipoprotein" evidence="1">
    <location>
        <begin position="22"/>
        <end position="63"/>
    </location>
</feature>
<dbReference type="AlphaFoldDB" id="A0A6I4VLC9"/>
<evidence type="ECO:0008006" key="4">
    <source>
        <dbReference type="Google" id="ProtNLM"/>
    </source>
</evidence>
<evidence type="ECO:0000313" key="3">
    <source>
        <dbReference type="Proteomes" id="UP000430692"/>
    </source>
</evidence>
<evidence type="ECO:0000256" key="1">
    <source>
        <dbReference type="SAM" id="SignalP"/>
    </source>
</evidence>
<keyword evidence="3" id="KW-1185">Reference proteome</keyword>
<organism evidence="2 3">
    <name type="scientific">Shimazuella alba</name>
    <dbReference type="NCBI Taxonomy" id="2690964"/>
    <lineage>
        <taxon>Bacteria</taxon>
        <taxon>Bacillati</taxon>
        <taxon>Bacillota</taxon>
        <taxon>Bacilli</taxon>
        <taxon>Bacillales</taxon>
        <taxon>Thermoactinomycetaceae</taxon>
        <taxon>Shimazuella</taxon>
    </lineage>
</organism>
<name>A0A6I4VLC9_9BACL</name>
<comment type="caution">
    <text evidence="2">The sequence shown here is derived from an EMBL/GenBank/DDBJ whole genome shotgun (WGS) entry which is preliminary data.</text>
</comment>
<accession>A0A6I4VLC9</accession>
<proteinExistence type="predicted"/>
<protein>
    <recommendedName>
        <fullName evidence="4">Lipoprotein</fullName>
    </recommendedName>
</protein>
<evidence type="ECO:0000313" key="2">
    <source>
        <dbReference type="EMBL" id="MXQ52399.1"/>
    </source>
</evidence>
<dbReference type="EMBL" id="WUUL01000001">
    <property type="protein sequence ID" value="MXQ52399.1"/>
    <property type="molecule type" value="Genomic_DNA"/>
</dbReference>
<dbReference type="RefSeq" id="WP_160799425.1">
    <property type="nucleotide sequence ID" value="NZ_WUUL01000001.1"/>
</dbReference>
<feature type="signal peptide" evidence="1">
    <location>
        <begin position="1"/>
        <end position="21"/>
    </location>
</feature>
<sequence length="63" mass="6229">MKTKKIVGLFAAAVLTTIPLAGCGDDEEQCYDSQGNEVACDSVDVDVNSSSGGVGDSSDGSGG</sequence>
<dbReference type="Proteomes" id="UP000430692">
    <property type="component" value="Unassembled WGS sequence"/>
</dbReference>
<reference evidence="2 3" key="1">
    <citation type="submission" date="2019-12" db="EMBL/GenBank/DDBJ databases">
        <title>Whole-genome analyses of novel actinobacteria.</title>
        <authorList>
            <person name="Sahin N."/>
            <person name="Saygin H."/>
        </authorList>
    </citation>
    <scope>NUCLEOTIDE SEQUENCE [LARGE SCALE GENOMIC DNA]</scope>
    <source>
        <strain evidence="2 3">KC615</strain>
    </source>
</reference>